<name>A0A6J4UMY7_9BACT</name>
<sequence length="57" mass="6495">CWICSVRCGRWRLTGQCSTPRPTSSTRWPGRFIGCCPVRSSGWNTVPCRPSRCTWTC</sequence>
<dbReference type="EMBL" id="CADCWE010000214">
    <property type="protein sequence ID" value="CAA9555285.1"/>
    <property type="molecule type" value="Genomic_DNA"/>
</dbReference>
<proteinExistence type="predicted"/>
<dbReference type="AlphaFoldDB" id="A0A6J4UMY7"/>
<evidence type="ECO:0000313" key="1">
    <source>
        <dbReference type="EMBL" id="CAA9555285.1"/>
    </source>
</evidence>
<organism evidence="1">
    <name type="scientific">uncultured Thermomicrobiales bacterium</name>
    <dbReference type="NCBI Taxonomy" id="1645740"/>
    <lineage>
        <taxon>Bacteria</taxon>
        <taxon>Pseudomonadati</taxon>
        <taxon>Thermomicrobiota</taxon>
        <taxon>Thermomicrobia</taxon>
        <taxon>Thermomicrobiales</taxon>
        <taxon>environmental samples</taxon>
    </lineage>
</organism>
<accession>A0A6J4UMY7</accession>
<protein>
    <submittedName>
        <fullName evidence="1">Uncharacterized protein</fullName>
    </submittedName>
</protein>
<feature type="non-terminal residue" evidence="1">
    <location>
        <position position="1"/>
    </location>
</feature>
<reference evidence="1" key="1">
    <citation type="submission" date="2020-02" db="EMBL/GenBank/DDBJ databases">
        <authorList>
            <person name="Meier V. D."/>
        </authorList>
    </citation>
    <scope>NUCLEOTIDE SEQUENCE</scope>
    <source>
        <strain evidence="1">AVDCRST_MAG73</strain>
    </source>
</reference>
<gene>
    <name evidence="1" type="ORF">AVDCRST_MAG73-3232</name>
</gene>
<feature type="non-terminal residue" evidence="1">
    <location>
        <position position="57"/>
    </location>
</feature>